<accession>B8CFP6</accession>
<feature type="signal peptide" evidence="1">
    <location>
        <begin position="1"/>
        <end position="17"/>
    </location>
</feature>
<dbReference type="AlphaFoldDB" id="B8CFP6"/>
<organism evidence="2 3">
    <name type="scientific">Thalassiosira pseudonana</name>
    <name type="common">Marine diatom</name>
    <name type="synonym">Cyclotella nana</name>
    <dbReference type="NCBI Taxonomy" id="35128"/>
    <lineage>
        <taxon>Eukaryota</taxon>
        <taxon>Sar</taxon>
        <taxon>Stramenopiles</taxon>
        <taxon>Ochrophyta</taxon>
        <taxon>Bacillariophyta</taxon>
        <taxon>Coscinodiscophyceae</taxon>
        <taxon>Thalassiosirophycidae</taxon>
        <taxon>Thalassiosirales</taxon>
        <taxon>Thalassiosiraceae</taxon>
        <taxon>Thalassiosira</taxon>
    </lineage>
</organism>
<keyword evidence="3" id="KW-1185">Reference proteome</keyword>
<dbReference type="PaxDb" id="35128-Thaps25744"/>
<name>B8CFP6_THAPS</name>
<sequence>MKTSLGLFLSLVVATSAFAPPSRNLGGSPLFQKSNTRSSQALNSAISALPSLPNPYKNLPWITEREQQREQRRLTNANAALFRELGLPEDATYEDVAAKTDHLIELAAGDIKKKIRVEIARDKIYMIRLNERITGVRRENDDAYIASKWEEKGREGLVELTDSVDDIIKPKAAFKIPVISGLIEYFQSIYKPPDENWTKRQAVIWGASTLVCLISPPLTENFARLNWLAAGGMMGYRGMPGMENREAGYNPFRGKRNKKHQVQAMGIAIMLWVVAKGMAESVVMKFPALAASRSCEWFKFAIVQGALGLATAFIQTYKEGEDSGELMI</sequence>
<keyword evidence="1" id="KW-0732">Signal</keyword>
<protein>
    <submittedName>
        <fullName evidence="2">Uncharacterized protein</fullName>
    </submittedName>
</protein>
<dbReference type="RefSeq" id="XP_002294885.1">
    <property type="nucleotide sequence ID" value="XM_002294849.1"/>
</dbReference>
<dbReference type="eggNOG" id="ENOG502T2WP">
    <property type="taxonomic scope" value="Eukaryota"/>
</dbReference>
<dbReference type="EMBL" id="CM000653">
    <property type="protein sequence ID" value="EED87665.1"/>
    <property type="molecule type" value="Genomic_DNA"/>
</dbReference>
<dbReference type="OMA" id="AYIASKW"/>
<proteinExistence type="predicted"/>
<dbReference type="Proteomes" id="UP000001449">
    <property type="component" value="Chromosome 22"/>
</dbReference>
<dbReference type="HOGENOM" id="CLU_872802_0_0_1"/>
<reference evidence="2 3" key="1">
    <citation type="journal article" date="2004" name="Science">
        <title>The genome of the diatom Thalassiosira pseudonana: ecology, evolution, and metabolism.</title>
        <authorList>
            <person name="Armbrust E.V."/>
            <person name="Berges J.A."/>
            <person name="Bowler C."/>
            <person name="Green B.R."/>
            <person name="Martinez D."/>
            <person name="Putnam N.H."/>
            <person name="Zhou S."/>
            <person name="Allen A.E."/>
            <person name="Apt K.E."/>
            <person name="Bechner M."/>
            <person name="Brzezinski M.A."/>
            <person name="Chaal B.K."/>
            <person name="Chiovitti A."/>
            <person name="Davis A.K."/>
            <person name="Demarest M.S."/>
            <person name="Detter J.C."/>
            <person name="Glavina T."/>
            <person name="Goodstein D."/>
            <person name="Hadi M.Z."/>
            <person name="Hellsten U."/>
            <person name="Hildebrand M."/>
            <person name="Jenkins B.D."/>
            <person name="Jurka J."/>
            <person name="Kapitonov V.V."/>
            <person name="Kroger N."/>
            <person name="Lau W.W."/>
            <person name="Lane T.W."/>
            <person name="Larimer F.W."/>
            <person name="Lippmeier J.C."/>
            <person name="Lucas S."/>
            <person name="Medina M."/>
            <person name="Montsant A."/>
            <person name="Obornik M."/>
            <person name="Parker M.S."/>
            <person name="Palenik B."/>
            <person name="Pazour G.J."/>
            <person name="Richardson P.M."/>
            <person name="Rynearson T.A."/>
            <person name="Saito M.A."/>
            <person name="Schwartz D.C."/>
            <person name="Thamatrakoln K."/>
            <person name="Valentin K."/>
            <person name="Vardi A."/>
            <person name="Wilkerson F.P."/>
            <person name="Rokhsar D.S."/>
        </authorList>
    </citation>
    <scope>NUCLEOTIDE SEQUENCE [LARGE SCALE GENOMIC DNA]</scope>
    <source>
        <strain evidence="2 3">CCMP1335</strain>
    </source>
</reference>
<evidence type="ECO:0000256" key="1">
    <source>
        <dbReference type="SAM" id="SignalP"/>
    </source>
</evidence>
<dbReference type="KEGG" id="tps:THAPSDRAFT_25744"/>
<reference evidence="2 3" key="2">
    <citation type="journal article" date="2008" name="Nature">
        <title>The Phaeodactylum genome reveals the evolutionary history of diatom genomes.</title>
        <authorList>
            <person name="Bowler C."/>
            <person name="Allen A.E."/>
            <person name="Badger J.H."/>
            <person name="Grimwood J."/>
            <person name="Jabbari K."/>
            <person name="Kuo A."/>
            <person name="Maheswari U."/>
            <person name="Martens C."/>
            <person name="Maumus F."/>
            <person name="Otillar R.P."/>
            <person name="Rayko E."/>
            <person name="Salamov A."/>
            <person name="Vandepoele K."/>
            <person name="Beszteri B."/>
            <person name="Gruber A."/>
            <person name="Heijde M."/>
            <person name="Katinka M."/>
            <person name="Mock T."/>
            <person name="Valentin K."/>
            <person name="Verret F."/>
            <person name="Berges J.A."/>
            <person name="Brownlee C."/>
            <person name="Cadoret J.P."/>
            <person name="Chiovitti A."/>
            <person name="Choi C.J."/>
            <person name="Coesel S."/>
            <person name="De Martino A."/>
            <person name="Detter J.C."/>
            <person name="Durkin C."/>
            <person name="Falciatore A."/>
            <person name="Fournet J."/>
            <person name="Haruta M."/>
            <person name="Huysman M.J."/>
            <person name="Jenkins B.D."/>
            <person name="Jiroutova K."/>
            <person name="Jorgensen R.E."/>
            <person name="Joubert Y."/>
            <person name="Kaplan A."/>
            <person name="Kroger N."/>
            <person name="Kroth P.G."/>
            <person name="La Roche J."/>
            <person name="Lindquist E."/>
            <person name="Lommer M."/>
            <person name="Martin-Jezequel V."/>
            <person name="Lopez P.J."/>
            <person name="Lucas S."/>
            <person name="Mangogna M."/>
            <person name="McGinnis K."/>
            <person name="Medlin L.K."/>
            <person name="Montsant A."/>
            <person name="Oudot-Le Secq M.P."/>
            <person name="Napoli C."/>
            <person name="Obornik M."/>
            <person name="Parker M.S."/>
            <person name="Petit J.L."/>
            <person name="Porcel B.M."/>
            <person name="Poulsen N."/>
            <person name="Robison M."/>
            <person name="Rychlewski L."/>
            <person name="Rynearson T.A."/>
            <person name="Schmutz J."/>
            <person name="Shapiro H."/>
            <person name="Siaut M."/>
            <person name="Stanley M."/>
            <person name="Sussman M.R."/>
            <person name="Taylor A.R."/>
            <person name="Vardi A."/>
            <person name="von Dassow P."/>
            <person name="Vyverman W."/>
            <person name="Willis A."/>
            <person name="Wyrwicz L.S."/>
            <person name="Rokhsar D.S."/>
            <person name="Weissenbach J."/>
            <person name="Armbrust E.V."/>
            <person name="Green B.R."/>
            <person name="Van de Peer Y."/>
            <person name="Grigoriev I.V."/>
        </authorList>
    </citation>
    <scope>NUCLEOTIDE SEQUENCE [LARGE SCALE GENOMIC DNA]</scope>
    <source>
        <strain evidence="2 3">CCMP1335</strain>
    </source>
</reference>
<dbReference type="InParanoid" id="B8CFP6"/>
<evidence type="ECO:0000313" key="3">
    <source>
        <dbReference type="Proteomes" id="UP000001449"/>
    </source>
</evidence>
<feature type="chain" id="PRO_5002866601" evidence="1">
    <location>
        <begin position="18"/>
        <end position="328"/>
    </location>
</feature>
<gene>
    <name evidence="2" type="ORF">THAPSDRAFT_25744</name>
</gene>
<dbReference type="GeneID" id="7442858"/>
<evidence type="ECO:0000313" key="2">
    <source>
        <dbReference type="EMBL" id="EED87665.1"/>
    </source>
</evidence>